<accession>W1X0B2</accession>
<feature type="non-terminal residue" evidence="1">
    <location>
        <position position="32"/>
    </location>
</feature>
<protein>
    <submittedName>
        <fullName evidence="1">Uncharacterized protein</fullName>
    </submittedName>
</protein>
<dbReference type="EMBL" id="AZMM01018085">
    <property type="protein sequence ID" value="ETJ23892.1"/>
    <property type="molecule type" value="Genomic_DNA"/>
</dbReference>
<proteinExistence type="predicted"/>
<gene>
    <name evidence="1" type="ORF">Q604_UNBC18085G0001</name>
</gene>
<evidence type="ECO:0000313" key="1">
    <source>
        <dbReference type="EMBL" id="ETJ23892.1"/>
    </source>
</evidence>
<comment type="caution">
    <text evidence="1">The sequence shown here is derived from an EMBL/GenBank/DDBJ whole genome shotgun (WGS) entry which is preliminary data.</text>
</comment>
<name>W1X0B2_9ZZZZ</name>
<organism evidence="1">
    <name type="scientific">human gut metagenome</name>
    <dbReference type="NCBI Taxonomy" id="408170"/>
    <lineage>
        <taxon>unclassified sequences</taxon>
        <taxon>metagenomes</taxon>
        <taxon>organismal metagenomes</taxon>
    </lineage>
</organism>
<sequence length="32" mass="3623">MNHTFKAVGAKASTMVICFLLSKNEKKLERKV</sequence>
<reference evidence="1" key="1">
    <citation type="submission" date="2013-12" db="EMBL/GenBank/DDBJ databases">
        <title>A Varibaculum cambriense genome reconstructed from a premature infant gut community with otherwise low bacterial novelty that shifts toward anaerobic metabolism during the third week of life.</title>
        <authorList>
            <person name="Brown C.T."/>
            <person name="Sharon I."/>
            <person name="Thomas B.C."/>
            <person name="Castelle C.J."/>
            <person name="Morowitz M.J."/>
            <person name="Banfield J.F."/>
        </authorList>
    </citation>
    <scope>NUCLEOTIDE SEQUENCE</scope>
</reference>
<dbReference type="AlphaFoldDB" id="W1X0B2"/>